<reference evidence="1 2" key="1">
    <citation type="submission" date="2014-03" db="EMBL/GenBank/DDBJ databases">
        <title>Genome sequence of Sphingobium yanoikuyae B1.</title>
        <authorList>
            <person name="Gan H.M."/>
            <person name="Gan H.Y."/>
            <person name="Savka M.A."/>
        </authorList>
    </citation>
    <scope>NUCLEOTIDE SEQUENCE [LARGE SCALE GENOMIC DNA]</scope>
    <source>
        <strain evidence="1 2">B1</strain>
    </source>
</reference>
<sequence>MIGLSLGLSLGGRSPSPTPTPSAPISAVAANGWQATMLIPADLSFAGTSLTRQGYDSSGAAATISESLATTKRVRQAYPSQAALTAADVALSDYVYSTDSIAGVTNNSAEISPKPVANWVVIGRDVVGNSLTVELVAFHRNGIAAIVGTASDGTSSVTATTSAAIVLGAATDRNAVIGYRLTFDITSLADQSAITVNAKVYPRIGGAASVLDSAGVTAESREFSGIVFAKHVARAAAPVYVYVDATAGVDATVNAAGAASAIQKVSTDPAVAAANPFQSLGGTNGAARALIAASTLTGGVTSGCIIRVVGTADSSSNWTTGTYQNANGGALYIEGVDSASTVSQPSGNDRQLYTIYRNIKITRTTTTGLRSNRLRNVTLDNASQTTALLATNQILRANGLTITNVTGVSVFGVSANYEFRLVRGLDVSGTVPVAMDFSTVVGSVFQNGATFNDLSTRTAMGGIIAFTRDYKLASSGFNIGQNYSVDRVALVQNLFEHIGTDTSNTNRFGGDSGLGNVTSLICWNNTFVGYDIVNRHNWAYVDGTFASGAQSRVHKLWSVRGNIFTQMNMKGDVFVGTNNNGTPDPTNAPNAIGNWSQRYGVGWIGNWTQYAAADGGAPASAAIFAQDYAGRKASSGTSNTARNDPLFTDYKGTTSSGTTPVAGAGAGTYTLQAGSAAIGVLTAGEEMLAYDLAGNARDRGSIGAYR</sequence>
<gene>
    <name evidence="1" type="ORF">CP98_03639</name>
</gene>
<comment type="caution">
    <text evidence="1">The sequence shown here is derived from an EMBL/GenBank/DDBJ whole genome shotgun (WGS) entry which is preliminary data.</text>
</comment>
<accession>A0A084EGP9</accession>
<evidence type="ECO:0000313" key="1">
    <source>
        <dbReference type="EMBL" id="KEZ17141.1"/>
    </source>
</evidence>
<protein>
    <submittedName>
        <fullName evidence="1">Uncharacterized protein</fullName>
    </submittedName>
</protein>
<dbReference type="EMBL" id="JGVR01000024">
    <property type="protein sequence ID" value="KEZ17141.1"/>
    <property type="molecule type" value="Genomic_DNA"/>
</dbReference>
<name>A0A084EGP9_SPHYA</name>
<organism evidence="1 2">
    <name type="scientific">Sphingobium yanoikuyae</name>
    <name type="common">Sphingomonas yanoikuyae</name>
    <dbReference type="NCBI Taxonomy" id="13690"/>
    <lineage>
        <taxon>Bacteria</taxon>
        <taxon>Pseudomonadati</taxon>
        <taxon>Pseudomonadota</taxon>
        <taxon>Alphaproteobacteria</taxon>
        <taxon>Sphingomonadales</taxon>
        <taxon>Sphingomonadaceae</taxon>
        <taxon>Sphingobium</taxon>
    </lineage>
</organism>
<proteinExistence type="predicted"/>
<dbReference type="Proteomes" id="UP000028534">
    <property type="component" value="Unassembled WGS sequence"/>
</dbReference>
<dbReference type="AlphaFoldDB" id="A0A084EGP9"/>
<evidence type="ECO:0000313" key="2">
    <source>
        <dbReference type="Proteomes" id="UP000028534"/>
    </source>
</evidence>
<dbReference type="PATRIC" id="fig|13690.10.peg.3727"/>
<dbReference type="RefSeq" id="WP_155276449.1">
    <property type="nucleotide sequence ID" value="NZ_JGVR01000024.1"/>
</dbReference>